<protein>
    <recommendedName>
        <fullName evidence="1">Rhodanese domain-containing protein</fullName>
    </recommendedName>
</protein>
<sequence length="153" mass="17650">MILDIRITFKIMGNSASITKVNFEDVQNCIGDNNSVIINVMSSHDQGCLIKNTMDIVDEVHLLNEYLERGDKNVTIILYGKHTNDMKVYDKYNQLIQLGFTNVGIYIGGLFEWMLMQDIYGNENFPTTTSELDILKFKPPKVLFIKRLHDNNR</sequence>
<dbReference type="InterPro" id="IPR001763">
    <property type="entry name" value="Rhodanese-like_dom"/>
</dbReference>
<evidence type="ECO:0000313" key="2">
    <source>
        <dbReference type="EMBL" id="QHU34077.1"/>
    </source>
</evidence>
<dbReference type="InterPro" id="IPR036873">
    <property type="entry name" value="Rhodanese-like_dom_sf"/>
</dbReference>
<feature type="domain" description="Rhodanese" evidence="1">
    <location>
        <begin position="95"/>
        <end position="118"/>
    </location>
</feature>
<dbReference type="EMBL" id="MN740567">
    <property type="protein sequence ID" value="QHU34077.1"/>
    <property type="molecule type" value="Genomic_DNA"/>
</dbReference>
<dbReference type="PROSITE" id="PS50206">
    <property type="entry name" value="RHODANESE_3"/>
    <property type="match status" value="1"/>
</dbReference>
<dbReference type="Pfam" id="PF00581">
    <property type="entry name" value="Rhodanese"/>
    <property type="match status" value="1"/>
</dbReference>
<accession>A0A6C0LTZ3</accession>
<dbReference type="Gene3D" id="3.40.250.10">
    <property type="entry name" value="Rhodanese-like domain"/>
    <property type="match status" value="1"/>
</dbReference>
<dbReference type="AlphaFoldDB" id="A0A6C0LTZ3"/>
<proteinExistence type="predicted"/>
<evidence type="ECO:0000259" key="1">
    <source>
        <dbReference type="PROSITE" id="PS50206"/>
    </source>
</evidence>
<organism evidence="2">
    <name type="scientific">viral metagenome</name>
    <dbReference type="NCBI Taxonomy" id="1070528"/>
    <lineage>
        <taxon>unclassified sequences</taxon>
        <taxon>metagenomes</taxon>
        <taxon>organismal metagenomes</taxon>
    </lineage>
</organism>
<name>A0A6C0LTZ3_9ZZZZ</name>
<reference evidence="2" key="1">
    <citation type="journal article" date="2020" name="Nature">
        <title>Giant virus diversity and host interactions through global metagenomics.</title>
        <authorList>
            <person name="Schulz F."/>
            <person name="Roux S."/>
            <person name="Paez-Espino D."/>
            <person name="Jungbluth S."/>
            <person name="Walsh D.A."/>
            <person name="Denef V.J."/>
            <person name="McMahon K.D."/>
            <person name="Konstantinidis K.T."/>
            <person name="Eloe-Fadrosh E.A."/>
            <person name="Kyrpides N.C."/>
            <person name="Woyke T."/>
        </authorList>
    </citation>
    <scope>NUCLEOTIDE SEQUENCE</scope>
    <source>
        <strain evidence="2">GVMAG-S-1016713-123</strain>
    </source>
</reference>
<dbReference type="SUPFAM" id="SSF52821">
    <property type="entry name" value="Rhodanese/Cell cycle control phosphatase"/>
    <property type="match status" value="1"/>
</dbReference>